<evidence type="ECO:0000313" key="1">
    <source>
        <dbReference type="EMBL" id="MFC0675227.1"/>
    </source>
</evidence>
<reference evidence="1 2" key="1">
    <citation type="submission" date="2024-09" db="EMBL/GenBank/DDBJ databases">
        <authorList>
            <person name="Sun Q."/>
            <person name="Mori K."/>
        </authorList>
    </citation>
    <scope>NUCLEOTIDE SEQUENCE [LARGE SCALE GENOMIC DNA]</scope>
    <source>
        <strain evidence="1 2">CICC 10874</strain>
    </source>
</reference>
<protein>
    <submittedName>
        <fullName evidence="1">Uncharacterized protein</fullName>
    </submittedName>
</protein>
<keyword evidence="2" id="KW-1185">Reference proteome</keyword>
<name>A0ABV6RE17_9MICO</name>
<comment type="caution">
    <text evidence="1">The sequence shown here is derived from an EMBL/GenBank/DDBJ whole genome shotgun (WGS) entry which is preliminary data.</text>
</comment>
<dbReference type="RefSeq" id="WP_376982065.1">
    <property type="nucleotide sequence ID" value="NZ_JBHLSV010000020.1"/>
</dbReference>
<gene>
    <name evidence="1" type="ORF">ACFFF6_14785</name>
</gene>
<accession>A0ABV6RE17</accession>
<dbReference type="Proteomes" id="UP001589793">
    <property type="component" value="Unassembled WGS sequence"/>
</dbReference>
<organism evidence="1 2">
    <name type="scientific">Brachybacterium hainanense</name>
    <dbReference type="NCBI Taxonomy" id="1541174"/>
    <lineage>
        <taxon>Bacteria</taxon>
        <taxon>Bacillati</taxon>
        <taxon>Actinomycetota</taxon>
        <taxon>Actinomycetes</taxon>
        <taxon>Micrococcales</taxon>
        <taxon>Dermabacteraceae</taxon>
        <taxon>Brachybacterium</taxon>
    </lineage>
</organism>
<proteinExistence type="predicted"/>
<dbReference type="EMBL" id="JBHLSV010000020">
    <property type="protein sequence ID" value="MFC0675227.1"/>
    <property type="molecule type" value="Genomic_DNA"/>
</dbReference>
<sequence length="174" mass="18869">MTQDPVGGDLEGAVVDIEFEPAVFVRADSFEEAERILADADGVSAQSSSGDVVRYGPCLLEAQGTHLRQSGNCSTVGFKAYTKRTVPVTSISHTLYLREKRLLTWKKVTPTVGGSNKNYGASSLKSIGMSYTCTSKTTKRWWSGAVQGKMVYKGKEYYATAYARVTSDIVPCSS</sequence>
<evidence type="ECO:0000313" key="2">
    <source>
        <dbReference type="Proteomes" id="UP001589793"/>
    </source>
</evidence>